<dbReference type="STRING" id="37653.A0A0L8FMM4"/>
<gene>
    <name evidence="1" type="ORF">OCBIM_22013996mg</name>
</gene>
<proteinExistence type="predicted"/>
<dbReference type="OrthoDB" id="1585644at2759"/>
<protein>
    <submittedName>
        <fullName evidence="1">Uncharacterized protein</fullName>
    </submittedName>
</protein>
<reference evidence="1" key="1">
    <citation type="submission" date="2015-07" db="EMBL/GenBank/DDBJ databases">
        <title>MeaNS - Measles Nucleotide Surveillance Program.</title>
        <authorList>
            <person name="Tran T."/>
            <person name="Druce J."/>
        </authorList>
    </citation>
    <scope>NUCLEOTIDE SEQUENCE</scope>
    <source>
        <strain evidence="1">UCB-OBI-ISO-001</strain>
        <tissue evidence="1">Gonad</tissue>
    </source>
</reference>
<accession>A0A0L8FMM4</accession>
<dbReference type="InterPro" id="IPR003903">
    <property type="entry name" value="UIM_dom"/>
</dbReference>
<dbReference type="AlphaFoldDB" id="A0A0L8FMM4"/>
<organism evidence="1">
    <name type="scientific">Octopus bimaculoides</name>
    <name type="common">California two-spotted octopus</name>
    <dbReference type="NCBI Taxonomy" id="37653"/>
    <lineage>
        <taxon>Eukaryota</taxon>
        <taxon>Metazoa</taxon>
        <taxon>Spiralia</taxon>
        <taxon>Lophotrochozoa</taxon>
        <taxon>Mollusca</taxon>
        <taxon>Cephalopoda</taxon>
        <taxon>Coleoidea</taxon>
        <taxon>Octopodiformes</taxon>
        <taxon>Octopoda</taxon>
        <taxon>Incirrata</taxon>
        <taxon>Octopodidae</taxon>
        <taxon>Octopus</taxon>
    </lineage>
</organism>
<dbReference type="PROSITE" id="PS50330">
    <property type="entry name" value="UIM"/>
    <property type="match status" value="1"/>
</dbReference>
<name>A0A0L8FMM4_OCTBM</name>
<evidence type="ECO:0000313" key="1">
    <source>
        <dbReference type="EMBL" id="KOF65917.1"/>
    </source>
</evidence>
<sequence length="81" mass="9380">MSCSIDDSVFELPANYNRGGDANHERLTLRSDDEELLQYAIQQSMIEVGTENDQVTFWEALNKSRPSTNNSSIEEERWLQR</sequence>
<dbReference type="EMBL" id="KQ428719">
    <property type="protein sequence ID" value="KOF65917.1"/>
    <property type="molecule type" value="Genomic_DNA"/>
</dbReference>